<organism evidence="2 3">
    <name type="scientific">Paracidovorax valerianellae</name>
    <dbReference type="NCBI Taxonomy" id="187868"/>
    <lineage>
        <taxon>Bacteria</taxon>
        <taxon>Pseudomonadati</taxon>
        <taxon>Pseudomonadota</taxon>
        <taxon>Betaproteobacteria</taxon>
        <taxon>Burkholderiales</taxon>
        <taxon>Comamonadaceae</taxon>
        <taxon>Paracidovorax</taxon>
    </lineage>
</organism>
<dbReference type="CDD" id="cd06661">
    <property type="entry name" value="GGCT_like"/>
    <property type="match status" value="1"/>
</dbReference>
<dbReference type="GO" id="GO:0016740">
    <property type="term" value="F:transferase activity"/>
    <property type="evidence" value="ECO:0007669"/>
    <property type="project" value="UniProtKB-KW"/>
</dbReference>
<dbReference type="InterPro" id="IPR013024">
    <property type="entry name" value="GGCT-like"/>
</dbReference>
<dbReference type="RefSeq" id="WP_092745022.1">
    <property type="nucleotide sequence ID" value="NZ_FMZC01000012.1"/>
</dbReference>
<dbReference type="InterPro" id="IPR036568">
    <property type="entry name" value="GGCT-like_sf"/>
</dbReference>
<dbReference type="InterPro" id="IPR009288">
    <property type="entry name" value="AIG2-like_dom"/>
</dbReference>
<dbReference type="SUPFAM" id="SSF110857">
    <property type="entry name" value="Gamma-glutamyl cyclotransferase-like"/>
    <property type="match status" value="1"/>
</dbReference>
<keyword evidence="3" id="KW-1185">Reference proteome</keyword>
<reference evidence="2 3" key="1">
    <citation type="submission" date="2016-10" db="EMBL/GenBank/DDBJ databases">
        <authorList>
            <person name="de Groot N.N."/>
        </authorList>
    </citation>
    <scope>NUCLEOTIDE SEQUENCE [LARGE SCALE GENOMIC DNA]</scope>
    <source>
        <strain evidence="2 3">DSM 16619</strain>
    </source>
</reference>
<accession>A0A1G7A6I2</accession>
<dbReference type="STRING" id="187868.SAMN05192589_11285"/>
<dbReference type="Proteomes" id="UP000198781">
    <property type="component" value="Unassembled WGS sequence"/>
</dbReference>
<evidence type="ECO:0000313" key="2">
    <source>
        <dbReference type="EMBL" id="SDE10538.1"/>
    </source>
</evidence>
<gene>
    <name evidence="2" type="ORF">SAMN05192589_11285</name>
</gene>
<dbReference type="OrthoDB" id="8538589at2"/>
<dbReference type="EMBL" id="FMZC01000012">
    <property type="protein sequence ID" value="SDE10538.1"/>
    <property type="molecule type" value="Genomic_DNA"/>
</dbReference>
<evidence type="ECO:0000313" key="3">
    <source>
        <dbReference type="Proteomes" id="UP000198781"/>
    </source>
</evidence>
<name>A0A1G7A6I2_9BURK</name>
<feature type="domain" description="Gamma-glutamylcyclotransferase AIG2-like" evidence="1">
    <location>
        <begin position="13"/>
        <end position="137"/>
    </location>
</feature>
<dbReference type="Pfam" id="PF06094">
    <property type="entry name" value="GGACT"/>
    <property type="match status" value="1"/>
</dbReference>
<proteinExistence type="predicted"/>
<sequence>MPDETFPIPSRYVFVYGTLRRGGSNDITQLTPQAKFVGESTVCGTLYDLGAYPGVALHLEDASEPGDFPVQGEVYAISADLEARLDEIEGLLPEPNGEYFKREISVVVNGKRLDCLVYEINPEHLRNAPLIAHGDWMTGRRP</sequence>
<dbReference type="AlphaFoldDB" id="A0A1G7A6I2"/>
<dbReference type="Gene3D" id="3.10.490.10">
    <property type="entry name" value="Gamma-glutamyl cyclotransferase-like"/>
    <property type="match status" value="1"/>
</dbReference>
<evidence type="ECO:0000259" key="1">
    <source>
        <dbReference type="Pfam" id="PF06094"/>
    </source>
</evidence>
<keyword evidence="2" id="KW-0808">Transferase</keyword>
<protein>
    <submittedName>
        <fullName evidence="2">Uncharacterized conserved protein YtfP, gamma-glutamylcyclotransferase (GGCT)/AIG2-like family</fullName>
    </submittedName>
</protein>